<dbReference type="InterPro" id="IPR031166">
    <property type="entry name" value="G_ENGA"/>
</dbReference>
<evidence type="ECO:0000256" key="10">
    <source>
        <dbReference type="PROSITE-ProRule" id="PRU01049"/>
    </source>
</evidence>
<dbReference type="EMBL" id="PJNH01000001">
    <property type="protein sequence ID" value="PKR78860.1"/>
    <property type="molecule type" value="Genomic_DNA"/>
</dbReference>
<dbReference type="GO" id="GO:0042254">
    <property type="term" value="P:ribosome biogenesis"/>
    <property type="evidence" value="ECO:0007669"/>
    <property type="project" value="UniProtKB-KW"/>
</dbReference>
<dbReference type="InterPro" id="IPR006073">
    <property type="entry name" value="GTP-bd"/>
</dbReference>
<sequence length="436" mass="49146">MRKSVVAIVGRPNVGKSTIFNRLVGERISIVEDTPGVTRDRIYADAEWLNHSFNLIDTGGIDLSDEPLLVQVREQAEVAINEADVIIFLVNGRDGITGADEEVAKLLFKSNKPVILAVNKVDNFEMHELLYEFYSLGMGQPFPISGTHGLGLGDMLDEVVKHFPTDREDDLDEERIYFSLIGRPNVGKSSLVNAMLGEERVIVSDMAGTTKDAIDTSFSRDDWDFTIIDTAGMRKRGKIYENTEKYSQLRALKAIERSSVVLVVIDADTGIIEQDKKIAGYAHEAGKAIVIVVNKWDTVEKEQDSMKKFEQEVRKHFQFLSYAPVVFLSAMTKKRIHTLLPEVIRAAENHSKRVQTNLLNEVIEDSLAINPAPSIKGQKLKILYATQVSIKPPTFVVFVNDPTLMHFTYERFLENRIREAFGFDGTPIKIFARRRN</sequence>
<evidence type="ECO:0000313" key="13">
    <source>
        <dbReference type="EMBL" id="PKR78860.1"/>
    </source>
</evidence>
<dbReference type="InterPro" id="IPR032859">
    <property type="entry name" value="KH_dom-like"/>
</dbReference>
<evidence type="ECO:0000256" key="7">
    <source>
        <dbReference type="ARBA" id="ARBA00032345"/>
    </source>
</evidence>
<dbReference type="Gene3D" id="3.40.50.300">
    <property type="entry name" value="P-loop containing nucleotide triphosphate hydrolases"/>
    <property type="match status" value="2"/>
</dbReference>
<dbReference type="Pfam" id="PF01926">
    <property type="entry name" value="MMR_HSR1"/>
    <property type="match status" value="2"/>
</dbReference>
<evidence type="ECO:0000256" key="9">
    <source>
        <dbReference type="HAMAP-Rule" id="MF_00195"/>
    </source>
</evidence>
<feature type="binding site" evidence="9">
    <location>
        <begin position="182"/>
        <end position="189"/>
    </location>
    <ligand>
        <name>GTP</name>
        <dbReference type="ChEBI" id="CHEBI:37565"/>
        <label>2</label>
    </ligand>
</feature>
<protein>
    <recommendedName>
        <fullName evidence="2 9">GTPase Der</fullName>
    </recommendedName>
    <alternativeName>
        <fullName evidence="7 9">GTP-binding protein EngA</fullName>
    </alternativeName>
</protein>
<dbReference type="SUPFAM" id="SSF52540">
    <property type="entry name" value="P-loop containing nucleoside triphosphate hydrolases"/>
    <property type="match status" value="2"/>
</dbReference>
<dbReference type="PROSITE" id="PS51712">
    <property type="entry name" value="G_ENGA"/>
    <property type="match status" value="2"/>
</dbReference>
<comment type="similarity">
    <text evidence="1 9 10 11">Belongs to the TRAFAC class TrmE-Era-EngA-EngB-Septin-like GTPase superfamily. EngA (Der) GTPase family.</text>
</comment>
<dbReference type="PIRSF" id="PIRSF006485">
    <property type="entry name" value="GTP-binding_EngA"/>
    <property type="match status" value="1"/>
</dbReference>
<proteinExistence type="inferred from homology"/>
<evidence type="ECO:0000256" key="2">
    <source>
        <dbReference type="ARBA" id="ARBA00020953"/>
    </source>
</evidence>
<keyword evidence="3 9" id="KW-0690">Ribosome biogenesis</keyword>
<dbReference type="OrthoDB" id="9805918at2"/>
<feature type="domain" description="EngA-type G" evidence="12">
    <location>
        <begin position="176"/>
        <end position="351"/>
    </location>
</feature>
<dbReference type="FunFam" id="3.30.300.20:FF:000004">
    <property type="entry name" value="GTPase Der"/>
    <property type="match status" value="1"/>
</dbReference>
<evidence type="ECO:0000256" key="3">
    <source>
        <dbReference type="ARBA" id="ARBA00022517"/>
    </source>
</evidence>
<evidence type="ECO:0000256" key="4">
    <source>
        <dbReference type="ARBA" id="ARBA00022737"/>
    </source>
</evidence>
<dbReference type="Proteomes" id="UP000243524">
    <property type="component" value="Unassembled WGS sequence"/>
</dbReference>
<dbReference type="AlphaFoldDB" id="A0A2I0QXN1"/>
<dbReference type="CDD" id="cd01894">
    <property type="entry name" value="EngA1"/>
    <property type="match status" value="1"/>
</dbReference>
<evidence type="ECO:0000256" key="1">
    <source>
        <dbReference type="ARBA" id="ARBA00008279"/>
    </source>
</evidence>
<dbReference type="PRINTS" id="PR00326">
    <property type="entry name" value="GTP1OBG"/>
</dbReference>
<feature type="binding site" evidence="9">
    <location>
        <begin position="229"/>
        <end position="233"/>
    </location>
    <ligand>
        <name>GTP</name>
        <dbReference type="ChEBI" id="CHEBI:37565"/>
        <label>2</label>
    </ligand>
</feature>
<dbReference type="InterPro" id="IPR005225">
    <property type="entry name" value="Small_GTP-bd"/>
</dbReference>
<dbReference type="PANTHER" id="PTHR43834:SF6">
    <property type="entry name" value="GTPASE DER"/>
    <property type="match status" value="1"/>
</dbReference>
<evidence type="ECO:0000256" key="8">
    <source>
        <dbReference type="ARBA" id="ARBA00053470"/>
    </source>
</evidence>
<dbReference type="InterPro" id="IPR016484">
    <property type="entry name" value="GTPase_Der"/>
</dbReference>
<name>A0A2I0QXN1_9BACI</name>
<keyword evidence="6 9" id="KW-0342">GTP-binding</keyword>
<dbReference type="PANTHER" id="PTHR43834">
    <property type="entry name" value="GTPASE DER"/>
    <property type="match status" value="1"/>
</dbReference>
<feature type="binding site" evidence="9">
    <location>
        <begin position="10"/>
        <end position="17"/>
    </location>
    <ligand>
        <name>GTP</name>
        <dbReference type="ChEBI" id="CHEBI:37565"/>
        <label>1</label>
    </ligand>
</feature>
<dbReference type="NCBIfam" id="TIGR03594">
    <property type="entry name" value="GTPase_EngA"/>
    <property type="match status" value="1"/>
</dbReference>
<keyword evidence="14" id="KW-1185">Reference proteome</keyword>
<dbReference type="FunFam" id="3.40.50.300:FF:000057">
    <property type="entry name" value="GTPase Der"/>
    <property type="match status" value="1"/>
</dbReference>
<dbReference type="HAMAP" id="MF_00195">
    <property type="entry name" value="GTPase_Der"/>
    <property type="match status" value="1"/>
</dbReference>
<keyword evidence="4 11" id="KW-0677">Repeat</keyword>
<reference evidence="13 14" key="1">
    <citation type="submission" date="2017-06" db="EMBL/GenBank/DDBJ databases">
        <title>the draft geome sequence of Illustriluteabacillus marina B3227.</title>
        <authorList>
            <person name="He R.-H."/>
            <person name="Du Z.-J."/>
        </authorList>
    </citation>
    <scope>NUCLEOTIDE SEQUENCE [LARGE SCALE GENOMIC DNA]</scope>
    <source>
        <strain evidence="13 14">B3227</strain>
    </source>
</reference>
<evidence type="ECO:0000256" key="6">
    <source>
        <dbReference type="ARBA" id="ARBA00023134"/>
    </source>
</evidence>
<comment type="caution">
    <text evidence="13">The sequence shown here is derived from an EMBL/GenBank/DDBJ whole genome shotgun (WGS) entry which is preliminary data.</text>
</comment>
<organism evidence="13 14">
    <name type="scientific">Halalkalibacillus sediminis</name>
    <dbReference type="NCBI Taxonomy" id="2018042"/>
    <lineage>
        <taxon>Bacteria</taxon>
        <taxon>Bacillati</taxon>
        <taxon>Bacillota</taxon>
        <taxon>Bacilli</taxon>
        <taxon>Bacillales</taxon>
        <taxon>Bacillaceae</taxon>
        <taxon>Halalkalibacillus</taxon>
    </lineage>
</organism>
<accession>A0A2I0QXN1</accession>
<dbReference type="GO" id="GO:0043022">
    <property type="term" value="F:ribosome binding"/>
    <property type="evidence" value="ECO:0007669"/>
    <property type="project" value="TreeGrafter"/>
</dbReference>
<dbReference type="CDD" id="cd01895">
    <property type="entry name" value="EngA2"/>
    <property type="match status" value="1"/>
</dbReference>
<dbReference type="InterPro" id="IPR027417">
    <property type="entry name" value="P-loop_NTPase"/>
</dbReference>
<dbReference type="FunFam" id="3.40.50.300:FF:000040">
    <property type="entry name" value="GTPase Der"/>
    <property type="match status" value="1"/>
</dbReference>
<dbReference type="RefSeq" id="WP_101330604.1">
    <property type="nucleotide sequence ID" value="NZ_PJNH01000001.1"/>
</dbReference>
<dbReference type="GO" id="GO:0005525">
    <property type="term" value="F:GTP binding"/>
    <property type="evidence" value="ECO:0007669"/>
    <property type="project" value="UniProtKB-UniRule"/>
</dbReference>
<keyword evidence="5 9" id="KW-0547">Nucleotide-binding</keyword>
<feature type="domain" description="EngA-type G" evidence="12">
    <location>
        <begin position="4"/>
        <end position="167"/>
    </location>
</feature>
<evidence type="ECO:0000259" key="12">
    <source>
        <dbReference type="PROSITE" id="PS51712"/>
    </source>
</evidence>
<dbReference type="Pfam" id="PF14714">
    <property type="entry name" value="KH_dom-like"/>
    <property type="match status" value="1"/>
</dbReference>
<comment type="subunit">
    <text evidence="9">Associates with the 50S ribosomal subunit.</text>
</comment>
<feature type="binding site" evidence="9">
    <location>
        <begin position="294"/>
        <end position="297"/>
    </location>
    <ligand>
        <name>GTP</name>
        <dbReference type="ChEBI" id="CHEBI:37565"/>
        <label>2</label>
    </ligand>
</feature>
<evidence type="ECO:0000313" key="14">
    <source>
        <dbReference type="Proteomes" id="UP000243524"/>
    </source>
</evidence>
<gene>
    <name evidence="9" type="primary">der</name>
    <name evidence="13" type="ORF">CEY16_03645</name>
</gene>
<evidence type="ECO:0000256" key="5">
    <source>
        <dbReference type="ARBA" id="ARBA00022741"/>
    </source>
</evidence>
<feature type="binding site" evidence="9">
    <location>
        <begin position="57"/>
        <end position="61"/>
    </location>
    <ligand>
        <name>GTP</name>
        <dbReference type="ChEBI" id="CHEBI:37565"/>
        <label>1</label>
    </ligand>
</feature>
<comment type="function">
    <text evidence="8 9 11">GTPase that plays an essential role in the late steps of ribosome biogenesis.</text>
</comment>
<evidence type="ECO:0000256" key="11">
    <source>
        <dbReference type="RuleBase" id="RU004481"/>
    </source>
</evidence>
<feature type="binding site" evidence="9">
    <location>
        <begin position="119"/>
        <end position="122"/>
    </location>
    <ligand>
        <name>GTP</name>
        <dbReference type="ChEBI" id="CHEBI:37565"/>
        <label>1</label>
    </ligand>
</feature>
<dbReference type="NCBIfam" id="TIGR00231">
    <property type="entry name" value="small_GTP"/>
    <property type="match status" value="2"/>
</dbReference>
<dbReference type="InterPro" id="IPR015946">
    <property type="entry name" value="KH_dom-like_a/b"/>
</dbReference>
<dbReference type="Gene3D" id="3.30.300.20">
    <property type="match status" value="1"/>
</dbReference>